<keyword evidence="1" id="KW-0812">Transmembrane</keyword>
<dbReference type="RefSeq" id="WP_025584487.1">
    <property type="nucleotide sequence ID" value="NZ_QGAQ01000014.1"/>
</dbReference>
<accession>A0AAW4Q6R6</accession>
<evidence type="ECO:0000313" key="3">
    <source>
        <dbReference type="Proteomes" id="UP001199322"/>
    </source>
</evidence>
<keyword evidence="1" id="KW-0472">Membrane</keyword>
<keyword evidence="1" id="KW-1133">Transmembrane helix</keyword>
<dbReference type="AlphaFoldDB" id="A0AAW4Q6R6"/>
<evidence type="ECO:0000256" key="1">
    <source>
        <dbReference type="SAM" id="Phobius"/>
    </source>
</evidence>
<gene>
    <name evidence="2" type="ORF">DEE74_15805</name>
</gene>
<comment type="caution">
    <text evidence="2">The sequence shown here is derived from an EMBL/GenBank/DDBJ whole genome shotgun (WGS) entry which is preliminary data.</text>
</comment>
<proteinExistence type="predicted"/>
<feature type="transmembrane region" description="Helical" evidence="1">
    <location>
        <begin position="12"/>
        <end position="31"/>
    </location>
</feature>
<evidence type="ECO:0000313" key="2">
    <source>
        <dbReference type="EMBL" id="MBX3891330.1"/>
    </source>
</evidence>
<sequence length="216" mass="23412">MTEVGYYSVWEIMAFAAIGSTLLFAIAYKSVGARAERYPVPAFLAAVLLQPWWAAFTAGLVSHTVCAIGARMIKGKTVAPALKMALSLSIFACLFAIQVGMGMDTEAVADAVRKGEAMSWERISRSSDVGKFVAENYRPCIESRETFLQYMERHFTLAPRANAPATCKAAAIAAAKPKGRDFANSVAAMIDDVPNLMDLSADARSEIERLAGRWAF</sequence>
<dbReference type="Proteomes" id="UP001199322">
    <property type="component" value="Unassembled WGS sequence"/>
</dbReference>
<feature type="transmembrane region" description="Helical" evidence="1">
    <location>
        <begin position="51"/>
        <end position="73"/>
    </location>
</feature>
<name>A0AAW4Q6R6_RALPI</name>
<dbReference type="EMBL" id="QGBI01000014">
    <property type="protein sequence ID" value="MBX3891330.1"/>
    <property type="molecule type" value="Genomic_DNA"/>
</dbReference>
<evidence type="ECO:0008006" key="4">
    <source>
        <dbReference type="Google" id="ProtNLM"/>
    </source>
</evidence>
<feature type="transmembrane region" description="Helical" evidence="1">
    <location>
        <begin position="85"/>
        <end position="103"/>
    </location>
</feature>
<reference evidence="2" key="1">
    <citation type="submission" date="2018-06" db="EMBL/GenBank/DDBJ databases">
        <authorList>
            <person name="O'Rourke A."/>
        </authorList>
    </citation>
    <scope>NUCLEOTIDE SEQUENCE</scope>
    <source>
        <strain evidence="2">132550021-3</strain>
    </source>
</reference>
<protein>
    <recommendedName>
        <fullName evidence="4">Transmembrane protein</fullName>
    </recommendedName>
</protein>
<organism evidence="2 3">
    <name type="scientific">Ralstonia pickettii</name>
    <name type="common">Burkholderia pickettii</name>
    <dbReference type="NCBI Taxonomy" id="329"/>
    <lineage>
        <taxon>Bacteria</taxon>
        <taxon>Pseudomonadati</taxon>
        <taxon>Pseudomonadota</taxon>
        <taxon>Betaproteobacteria</taxon>
        <taxon>Burkholderiales</taxon>
        <taxon>Burkholderiaceae</taxon>
        <taxon>Ralstonia</taxon>
    </lineage>
</organism>